<dbReference type="InterPro" id="IPR018997">
    <property type="entry name" value="PUB_domain"/>
</dbReference>
<dbReference type="CDD" id="cd09212">
    <property type="entry name" value="PUB"/>
    <property type="match status" value="1"/>
</dbReference>
<dbReference type="SUPFAM" id="SSF54236">
    <property type="entry name" value="Ubiquitin-like"/>
    <property type="match status" value="1"/>
</dbReference>
<dbReference type="PANTHER" id="PTHR47694:SF1">
    <property type="entry name" value="PLANT UBX DOMAIN-CONTAINING PROTEIN 2"/>
    <property type="match status" value="1"/>
</dbReference>
<reference evidence="6 7" key="1">
    <citation type="submission" date="2014-04" db="EMBL/GenBank/DDBJ databases">
        <authorList>
            <consortium name="International Citrus Genome Consortium"/>
            <person name="Gmitter F."/>
            <person name="Chen C."/>
            <person name="Farmerie W."/>
            <person name="Harkins T."/>
            <person name="Desany B."/>
            <person name="Mohiuddin M."/>
            <person name="Kodira C."/>
            <person name="Borodovsky M."/>
            <person name="Lomsadze A."/>
            <person name="Burns P."/>
            <person name="Jenkins J."/>
            <person name="Prochnik S."/>
            <person name="Shu S."/>
            <person name="Chapman J."/>
            <person name="Pitluck S."/>
            <person name="Schmutz J."/>
            <person name="Rokhsar D."/>
        </authorList>
    </citation>
    <scope>NUCLEOTIDE SEQUENCE</scope>
</reference>
<dbReference type="Pfam" id="PF09409">
    <property type="entry name" value="PUB"/>
    <property type="match status" value="1"/>
</dbReference>
<feature type="region of interest" description="Disordered" evidence="4">
    <location>
        <begin position="1"/>
        <end position="116"/>
    </location>
</feature>
<dbReference type="SMR" id="A0A067FB39"/>
<dbReference type="GO" id="GO:0050832">
    <property type="term" value="P:defense response to fungus"/>
    <property type="evidence" value="ECO:0000318"/>
    <property type="project" value="GO_Central"/>
</dbReference>
<dbReference type="PaxDb" id="2711-XP_006469232.1"/>
<dbReference type="PANTHER" id="PTHR47694">
    <property type="entry name" value="PLANT UBX DOMAIN-CONTAINING PROTEIN 2"/>
    <property type="match status" value="1"/>
</dbReference>
<evidence type="ECO:0000313" key="6">
    <source>
        <dbReference type="EMBL" id="KDO64548.1"/>
    </source>
</evidence>
<dbReference type="SMART" id="SM00580">
    <property type="entry name" value="PUG"/>
    <property type="match status" value="1"/>
</dbReference>
<organism evidence="6 7">
    <name type="scientific">Citrus sinensis</name>
    <name type="common">Sweet orange</name>
    <name type="synonym">Citrus aurantium var. sinensis</name>
    <dbReference type="NCBI Taxonomy" id="2711"/>
    <lineage>
        <taxon>Eukaryota</taxon>
        <taxon>Viridiplantae</taxon>
        <taxon>Streptophyta</taxon>
        <taxon>Embryophyta</taxon>
        <taxon>Tracheophyta</taxon>
        <taxon>Spermatophyta</taxon>
        <taxon>Magnoliopsida</taxon>
        <taxon>eudicotyledons</taxon>
        <taxon>Gunneridae</taxon>
        <taxon>Pentapetalae</taxon>
        <taxon>rosids</taxon>
        <taxon>malvids</taxon>
        <taxon>Sapindales</taxon>
        <taxon>Rutaceae</taxon>
        <taxon>Aurantioideae</taxon>
        <taxon>Citrus</taxon>
    </lineage>
</organism>
<dbReference type="GO" id="GO:0016020">
    <property type="term" value="C:membrane"/>
    <property type="evidence" value="ECO:0007669"/>
    <property type="project" value="UniProtKB-SubCell"/>
</dbReference>
<keyword evidence="3" id="KW-0472">Membrane</keyword>
<gene>
    <name evidence="6" type="ORF">CISIN_1g011534mg</name>
</gene>
<feature type="domain" description="PUB" evidence="5">
    <location>
        <begin position="197"/>
        <end position="264"/>
    </location>
</feature>
<sequence length="483" mass="53389">MDDMKDKMKGFLKKVSSSSSSSSSSSGKFKGQGRVLGSGPSSTSGPVNPHLARQNLYQNSNSNPKSKPKPSPSSSAPPSSLPQKPLNSDQSKPASANNPDPNRKPASGFDPYDSLITTGKRSQNGYSLEVFECPICGQGFQTEDEVSIHVESCVNNTSNNNLVEKNGNDGVVDGSFDESRSELEACVSTFLSAKPKEGSIEVMLKLLRNVVREPDNEKFRKIRLSNPKVREAIGEVAGGVEVLEFAGFELREDGGEMWAVMEVPDKERFGLISNVIELLEPRKIVEPQELGNLKDEAPAETEEPIEQKPVDRQIRVFFAVPESVASKIELPDSFYKLSIGELKREADMRKKKIEESQLLIPKSYREKQAKAARKRYTRTIIRFQFPDGVVLQGVFGPWEQTAALYEFVSSALKEPSLQFDLIHPVAIKRRVIPRFPSAGQKCITLEEEDLVPSALVKFRPLETDSVVFTGLCNELLEIIEPLG</sequence>
<dbReference type="InterPro" id="IPR036339">
    <property type="entry name" value="PUB-like_dom_sf"/>
</dbReference>
<dbReference type="EMBL" id="KK784906">
    <property type="protein sequence ID" value="KDO64548.1"/>
    <property type="molecule type" value="Genomic_DNA"/>
</dbReference>
<evidence type="ECO:0000256" key="2">
    <source>
        <dbReference type="ARBA" id="ARBA00022786"/>
    </source>
</evidence>
<evidence type="ECO:0000259" key="5">
    <source>
        <dbReference type="Pfam" id="PF09409"/>
    </source>
</evidence>
<comment type="subcellular location">
    <subcellularLocation>
        <location evidence="1">Membrane</location>
        <topology evidence="1">Peripheral membrane protein</topology>
    </subcellularLocation>
</comment>
<accession>A0A067FB39</accession>
<keyword evidence="7" id="KW-1185">Reference proteome</keyword>
<feature type="compositionally biased region" description="Polar residues" evidence="4">
    <location>
        <begin position="86"/>
        <end position="100"/>
    </location>
</feature>
<dbReference type="Proteomes" id="UP000027120">
    <property type="component" value="Unassembled WGS sequence"/>
</dbReference>
<keyword evidence="2" id="KW-0833">Ubl conjugation pathway</keyword>
<protein>
    <recommendedName>
        <fullName evidence="5">PUB domain-containing protein</fullName>
    </recommendedName>
</protein>
<feature type="compositionally biased region" description="Low complexity" evidence="4">
    <location>
        <begin position="72"/>
        <end position="85"/>
    </location>
</feature>
<dbReference type="AlphaFoldDB" id="A0A067FB39"/>
<evidence type="ECO:0000313" key="7">
    <source>
        <dbReference type="Proteomes" id="UP000027120"/>
    </source>
</evidence>
<evidence type="ECO:0000256" key="4">
    <source>
        <dbReference type="SAM" id="MobiDB-lite"/>
    </source>
</evidence>
<dbReference type="FunFam" id="3.10.20.90:FF:000185">
    <property type="entry name" value="UBX domain-containing protein 6"/>
    <property type="match status" value="1"/>
</dbReference>
<evidence type="ECO:0000256" key="3">
    <source>
        <dbReference type="ARBA" id="ARBA00023136"/>
    </source>
</evidence>
<dbReference type="eggNOG" id="KOG2699">
    <property type="taxonomic scope" value="Eukaryota"/>
</dbReference>
<dbReference type="Gene3D" id="3.10.20.90">
    <property type="entry name" value="Phosphatidylinositol 3-kinase Catalytic Subunit, Chain A, domain 1"/>
    <property type="match status" value="1"/>
</dbReference>
<dbReference type="SUPFAM" id="SSF143503">
    <property type="entry name" value="PUG domain-like"/>
    <property type="match status" value="1"/>
</dbReference>
<dbReference type="InterPro" id="IPR029071">
    <property type="entry name" value="Ubiquitin-like_domsf"/>
</dbReference>
<proteinExistence type="predicted"/>
<evidence type="ECO:0000256" key="1">
    <source>
        <dbReference type="ARBA" id="ARBA00004170"/>
    </source>
</evidence>
<name>A0A067FB39_CITSI</name>
<dbReference type="STRING" id="2711.A0A067FB39"/>
<dbReference type="Gene3D" id="1.20.58.2190">
    <property type="match status" value="1"/>
</dbReference>
<feature type="compositionally biased region" description="Low complexity" evidence="4">
    <location>
        <begin position="16"/>
        <end position="26"/>
    </location>
</feature>